<dbReference type="InterPro" id="IPR051915">
    <property type="entry name" value="Cellulose_Degrad_GH3"/>
</dbReference>
<dbReference type="Proteomes" id="UP000315782">
    <property type="component" value="Unassembled WGS sequence"/>
</dbReference>
<evidence type="ECO:0000259" key="2">
    <source>
        <dbReference type="Pfam" id="PF00933"/>
    </source>
</evidence>
<gene>
    <name evidence="5" type="ORF">EVA96_02210</name>
</gene>
<evidence type="ECO:0000313" key="6">
    <source>
        <dbReference type="Proteomes" id="UP000315782"/>
    </source>
</evidence>
<accession>A0A520MIY6</accession>
<evidence type="ECO:0000256" key="1">
    <source>
        <dbReference type="ARBA" id="ARBA00022801"/>
    </source>
</evidence>
<proteinExistence type="predicted"/>
<dbReference type="PANTHER" id="PTHR30620">
    <property type="entry name" value="PERIPLASMIC BETA-GLUCOSIDASE-RELATED"/>
    <property type="match status" value="1"/>
</dbReference>
<feature type="domain" description="Glycoside hydrolase family 3 N-terminal" evidence="2">
    <location>
        <begin position="58"/>
        <end position="378"/>
    </location>
</feature>
<sequence>MYKNALILSIFFLTSCGNDVVNHDESIESDNSVDWSDTNSCKSTVDPDFINTLIKNMTLEQKVGQIIMPDIDEVTPMQAKEYFLGSFLNGGGKFPNKNKNSSIDDWKELSKAYYDASPVVDDILIPILWGTDAVHGHNNVIGATIFPHNIGLGSTMNADLIQEIGAAVAKELLSTGIAWTFAPTITVPQNDLWGRTYEGYSENPELVATLGEAMIKGLQGQGESYLDHNHVLSTAKHFIGDGGTLDGVDQGDTILNEADLKDIHGLPYYFAIDSCIQTIMASFNSWNGDKLHGNKYLLTDVLKGDMQFNGLIVGDWNGHGQLPGCTNDNCPESFNAGVDIFMAPDEWKELYKNTLNQVQDGTISESRLDDAVRRILRVKNILGLFDNRKPHEFTQNFIGFDTHREIARRAVRESIVLLKNNNSLLPLDPKKHYLVVGQSAIDIKNQMGGWTISWQGRDNLNSEFPNTSNIFETIKNAVEVSGGTAEFSSNGEYKKRPDVVIMVYGEEPYAEGDGDRDSIIFNNPNKNFFSIMQKLSLDDFPIVSLFISGRPLVVNRELNISDSFVQLWLPGTAVEGITDVIFSNADGAIKHDFSGKLAYSWPKNSSQINLNLNDKDYSPLFEYGYGLTFNDSVFIEKLDEERPITELDKVVLFVGSAFPPNNEFVIEEGIKRKVNADFYESTKKLIKLQKMDYLKQDDAKNISFDKSLTPNFWGVENQYSDSFSYMEDAILEIQYRLNSRINLNNNEFVSLSSECTKNDYQIHISGSKDCNVSFDITENLLNNDLKEWSTLEIPFRCFKESGLEDSSVTSLVSISSNSSLNIDIHSIMLINKSDQAKQIECSSFKNL</sequence>
<feature type="domain" description="Glycoside hydrolase family 3 C-terminal" evidence="3">
    <location>
        <begin position="415"/>
        <end position="628"/>
    </location>
</feature>
<dbReference type="Gene3D" id="3.20.20.300">
    <property type="entry name" value="Glycoside hydrolase, family 3, N-terminal domain"/>
    <property type="match status" value="1"/>
</dbReference>
<dbReference type="EMBL" id="SHBI01000010">
    <property type="protein sequence ID" value="RZO21193.1"/>
    <property type="molecule type" value="Genomic_DNA"/>
</dbReference>
<dbReference type="Gene3D" id="2.60.120.430">
    <property type="entry name" value="Galactose-binding lectin"/>
    <property type="match status" value="1"/>
</dbReference>
<dbReference type="AlphaFoldDB" id="A0A520MIY6"/>
<comment type="caution">
    <text evidence="5">The sequence shown here is derived from an EMBL/GenBank/DDBJ whole genome shotgun (WGS) entry which is preliminary data.</text>
</comment>
<dbReference type="InterPro" id="IPR017853">
    <property type="entry name" value="GH"/>
</dbReference>
<evidence type="ECO:0000259" key="4">
    <source>
        <dbReference type="Pfam" id="PF18559"/>
    </source>
</evidence>
<dbReference type="GO" id="GO:0009251">
    <property type="term" value="P:glucan catabolic process"/>
    <property type="evidence" value="ECO:0007669"/>
    <property type="project" value="TreeGrafter"/>
</dbReference>
<dbReference type="SUPFAM" id="SSF51445">
    <property type="entry name" value="(Trans)glycosidases"/>
    <property type="match status" value="1"/>
</dbReference>
<dbReference type="PANTHER" id="PTHR30620:SF77">
    <property type="entry name" value="LYSOSOMAL BETA GLUCOSIDASE-LIKE"/>
    <property type="match status" value="1"/>
</dbReference>
<dbReference type="Gene3D" id="3.40.50.1700">
    <property type="entry name" value="Glycoside hydrolase family 3 C-terminal domain"/>
    <property type="match status" value="1"/>
</dbReference>
<dbReference type="Pfam" id="PF18559">
    <property type="entry name" value="Exop_C"/>
    <property type="match status" value="1"/>
</dbReference>
<dbReference type="InterPro" id="IPR036881">
    <property type="entry name" value="Glyco_hydro_3_C_sf"/>
</dbReference>
<evidence type="ECO:0000259" key="3">
    <source>
        <dbReference type="Pfam" id="PF01915"/>
    </source>
</evidence>
<dbReference type="Pfam" id="PF01915">
    <property type="entry name" value="Glyco_hydro_3_C"/>
    <property type="match status" value="1"/>
</dbReference>
<dbReference type="InterPro" id="IPR002772">
    <property type="entry name" value="Glyco_hydro_3_C"/>
</dbReference>
<protein>
    <submittedName>
        <fullName evidence="5">Glycoside hydrolase family 3 protein</fullName>
    </submittedName>
</protein>
<feature type="domain" description="ExoP galactose-binding-like" evidence="4">
    <location>
        <begin position="669"/>
        <end position="828"/>
    </location>
</feature>
<dbReference type="PRINTS" id="PR00133">
    <property type="entry name" value="GLHYDRLASE3"/>
</dbReference>
<dbReference type="InterPro" id="IPR041443">
    <property type="entry name" value="Exop_C"/>
</dbReference>
<name>A0A520MIY6_9GAMM</name>
<reference evidence="5 6" key="1">
    <citation type="submission" date="2019-02" db="EMBL/GenBank/DDBJ databases">
        <title>Prokaryotic population dynamics and viral predation in marine succession experiment using metagenomics: the confinement effect.</title>
        <authorList>
            <person name="Haro-Moreno J.M."/>
            <person name="Rodriguez-Valera F."/>
            <person name="Lopez-Perez M."/>
        </authorList>
    </citation>
    <scope>NUCLEOTIDE SEQUENCE [LARGE SCALE GENOMIC DNA]</scope>
    <source>
        <strain evidence="5">MED-G163</strain>
    </source>
</reference>
<dbReference type="InterPro" id="IPR001764">
    <property type="entry name" value="Glyco_hydro_3_N"/>
</dbReference>
<dbReference type="PROSITE" id="PS51257">
    <property type="entry name" value="PROKAR_LIPOPROTEIN"/>
    <property type="match status" value="1"/>
</dbReference>
<dbReference type="InterPro" id="IPR036962">
    <property type="entry name" value="Glyco_hydro_3_N_sf"/>
</dbReference>
<organism evidence="5 6">
    <name type="scientific">SAR86 cluster bacterium</name>
    <dbReference type="NCBI Taxonomy" id="2030880"/>
    <lineage>
        <taxon>Bacteria</taxon>
        <taxon>Pseudomonadati</taxon>
        <taxon>Pseudomonadota</taxon>
        <taxon>Gammaproteobacteria</taxon>
        <taxon>SAR86 cluster</taxon>
    </lineage>
</organism>
<dbReference type="Pfam" id="PF00933">
    <property type="entry name" value="Glyco_hydro_3"/>
    <property type="match status" value="1"/>
</dbReference>
<evidence type="ECO:0000313" key="5">
    <source>
        <dbReference type="EMBL" id="RZO21193.1"/>
    </source>
</evidence>
<dbReference type="SUPFAM" id="SSF52279">
    <property type="entry name" value="Beta-D-glucan exohydrolase, C-terminal domain"/>
    <property type="match status" value="1"/>
</dbReference>
<dbReference type="GO" id="GO:0008422">
    <property type="term" value="F:beta-glucosidase activity"/>
    <property type="evidence" value="ECO:0007669"/>
    <property type="project" value="TreeGrafter"/>
</dbReference>
<keyword evidence="1 5" id="KW-0378">Hydrolase</keyword>